<evidence type="ECO:0000313" key="1">
    <source>
        <dbReference type="EMBL" id="EGF50631.1"/>
    </source>
</evidence>
<protein>
    <submittedName>
        <fullName evidence="1">Uncharacterized protein</fullName>
    </submittedName>
</protein>
<name>F3PY71_9BACE</name>
<sequence length="50" mass="5794">MTVRMNLDTGWKFYCHVSSRTGWMIATVMLVLRNECIIKNFIQITGIVTT</sequence>
<keyword evidence="2" id="KW-1185">Reference proteome</keyword>
<comment type="caution">
    <text evidence="1">The sequence shown here is derived from an EMBL/GenBank/DDBJ whole genome shotgun (WGS) entry which is preliminary data.</text>
</comment>
<dbReference type="Proteomes" id="UP000003416">
    <property type="component" value="Unassembled WGS sequence"/>
</dbReference>
<accession>F3PY71</accession>
<proteinExistence type="predicted"/>
<dbReference type="STRING" id="763034.HMPREF9446_03719"/>
<organism evidence="1 2">
    <name type="scientific">Bacteroides fluxus YIT 12057</name>
    <dbReference type="NCBI Taxonomy" id="763034"/>
    <lineage>
        <taxon>Bacteria</taxon>
        <taxon>Pseudomonadati</taxon>
        <taxon>Bacteroidota</taxon>
        <taxon>Bacteroidia</taxon>
        <taxon>Bacteroidales</taxon>
        <taxon>Bacteroidaceae</taxon>
        <taxon>Bacteroides</taxon>
    </lineage>
</organism>
<gene>
    <name evidence="1" type="ORF">HMPREF9446_03719</name>
</gene>
<dbReference type="EMBL" id="AFBN01000108">
    <property type="protein sequence ID" value="EGF50631.1"/>
    <property type="molecule type" value="Genomic_DNA"/>
</dbReference>
<evidence type="ECO:0000313" key="2">
    <source>
        <dbReference type="Proteomes" id="UP000003416"/>
    </source>
</evidence>
<dbReference type="HOGENOM" id="CLU_3114534_0_0_10"/>
<dbReference type="AlphaFoldDB" id="F3PY71"/>
<reference evidence="1 2" key="1">
    <citation type="submission" date="2011-02" db="EMBL/GenBank/DDBJ databases">
        <authorList>
            <person name="Weinstock G."/>
            <person name="Sodergren E."/>
            <person name="Clifton S."/>
            <person name="Fulton L."/>
            <person name="Fulton B."/>
            <person name="Courtney L."/>
            <person name="Fronick C."/>
            <person name="Harrison M."/>
            <person name="Strong C."/>
            <person name="Farmer C."/>
            <person name="Delahaunty K."/>
            <person name="Markovic C."/>
            <person name="Hall O."/>
            <person name="Minx P."/>
            <person name="Tomlinson C."/>
            <person name="Mitreva M."/>
            <person name="Hou S."/>
            <person name="Chen J."/>
            <person name="Wollam A."/>
            <person name="Pepin K.H."/>
            <person name="Johnson M."/>
            <person name="Bhonagiri V."/>
            <person name="Zhang X."/>
            <person name="Suruliraj S."/>
            <person name="Warren W."/>
            <person name="Chinwalla A."/>
            <person name="Mardis E.R."/>
            <person name="Wilson R.K."/>
        </authorList>
    </citation>
    <scope>NUCLEOTIDE SEQUENCE [LARGE SCALE GENOMIC DNA]</scope>
    <source>
        <strain evidence="1 2">YIT 12057</strain>
    </source>
</reference>